<keyword evidence="3" id="KW-1185">Reference proteome</keyword>
<dbReference type="Proteomes" id="UP000315995">
    <property type="component" value="Chromosome"/>
</dbReference>
<dbReference type="EMBL" id="CP041186">
    <property type="protein sequence ID" value="QDG54216.1"/>
    <property type="molecule type" value="Genomic_DNA"/>
</dbReference>
<accession>A0A4Y6Q0W1</accession>
<protein>
    <recommendedName>
        <fullName evidence="1">Mannan-binding protein domain-containing protein</fullName>
    </recommendedName>
</protein>
<reference evidence="2 3" key="1">
    <citation type="submission" date="2019-06" db="EMBL/GenBank/DDBJ databases">
        <title>Persicimonas caeni gen. nov., sp. nov., a predatory bacterium isolated from solar saltern.</title>
        <authorList>
            <person name="Wang S."/>
        </authorList>
    </citation>
    <scope>NUCLEOTIDE SEQUENCE [LARGE SCALE GENOMIC DNA]</scope>
    <source>
        <strain evidence="2 3">YN101</strain>
    </source>
</reference>
<name>A0A4Y6Q0W1_PERCE</name>
<proteinExistence type="predicted"/>
<organism evidence="2 3">
    <name type="scientific">Persicimonas caeni</name>
    <dbReference type="NCBI Taxonomy" id="2292766"/>
    <lineage>
        <taxon>Bacteria</taxon>
        <taxon>Deltaproteobacteria</taxon>
        <taxon>Bradymonadales</taxon>
        <taxon>Bradymonadaceae</taxon>
        <taxon>Persicimonas</taxon>
    </lineage>
</organism>
<evidence type="ECO:0000259" key="1">
    <source>
        <dbReference type="Pfam" id="PF12151"/>
    </source>
</evidence>
<evidence type="ECO:0000313" key="2">
    <source>
        <dbReference type="EMBL" id="QDG54216.1"/>
    </source>
</evidence>
<gene>
    <name evidence="2" type="ORF">FIV42_26775</name>
</gene>
<dbReference type="Pfam" id="PF12151">
    <property type="entry name" value="MVL"/>
    <property type="match status" value="1"/>
</dbReference>
<dbReference type="RefSeq" id="WP_141200660.1">
    <property type="nucleotide sequence ID" value="NZ_CP041186.1"/>
</dbReference>
<sequence>MRSVSTPSNSPERACCSAWRPRPASQSCPSVCSSPLRATWRGRWALRSPWSWPRWA</sequence>
<dbReference type="AlphaFoldDB" id="A0A4Y6Q0W1"/>
<dbReference type="InterPro" id="IPR021992">
    <property type="entry name" value="MVL"/>
</dbReference>
<accession>A0A5B8YF19</accession>
<evidence type="ECO:0000313" key="3">
    <source>
        <dbReference type="Proteomes" id="UP000315995"/>
    </source>
</evidence>
<feature type="domain" description="Mannan-binding protein" evidence="1">
    <location>
        <begin position="23"/>
        <end position="45"/>
    </location>
</feature>